<organism evidence="2 3">
    <name type="scientific">Romanomermis culicivorax</name>
    <name type="common">Nematode worm</name>
    <dbReference type="NCBI Taxonomy" id="13658"/>
    <lineage>
        <taxon>Eukaryota</taxon>
        <taxon>Metazoa</taxon>
        <taxon>Ecdysozoa</taxon>
        <taxon>Nematoda</taxon>
        <taxon>Enoplea</taxon>
        <taxon>Dorylaimia</taxon>
        <taxon>Mermithida</taxon>
        <taxon>Mermithoidea</taxon>
        <taxon>Mermithidae</taxon>
        <taxon>Romanomermis</taxon>
    </lineage>
</organism>
<dbReference type="AlphaFoldDB" id="A0A915J4C1"/>
<sequence length="85" mass="9566">MIEEDKKNQDRVHDLVEKLHAKLKIYKRQLEESEQVASCNLAKFKQLQQACDDAHERADSAENALAKMRARSRGVSAGPHGVAHS</sequence>
<name>A0A915J4C1_ROMCU</name>
<feature type="coiled-coil region" evidence="1">
    <location>
        <begin position="16"/>
        <end position="71"/>
    </location>
</feature>
<dbReference type="WBParaSite" id="nRc.2.0.1.t20562-RA">
    <property type="protein sequence ID" value="nRc.2.0.1.t20562-RA"/>
    <property type="gene ID" value="nRc.2.0.1.g20562"/>
</dbReference>
<dbReference type="OMA" id="ACDDAHE"/>
<keyword evidence="2" id="KW-1185">Reference proteome</keyword>
<protein>
    <submittedName>
        <fullName evidence="3">Myosin heavy chain</fullName>
    </submittedName>
</protein>
<accession>A0A915J4C1</accession>
<proteinExistence type="predicted"/>
<evidence type="ECO:0000313" key="2">
    <source>
        <dbReference type="Proteomes" id="UP000887565"/>
    </source>
</evidence>
<keyword evidence="1" id="KW-0175">Coiled coil</keyword>
<evidence type="ECO:0000313" key="3">
    <source>
        <dbReference type="WBParaSite" id="nRc.2.0.1.t20562-RA"/>
    </source>
</evidence>
<evidence type="ECO:0000256" key="1">
    <source>
        <dbReference type="SAM" id="Coils"/>
    </source>
</evidence>
<dbReference type="Proteomes" id="UP000887565">
    <property type="component" value="Unplaced"/>
</dbReference>
<reference evidence="3" key="1">
    <citation type="submission" date="2022-11" db="UniProtKB">
        <authorList>
            <consortium name="WormBaseParasite"/>
        </authorList>
    </citation>
    <scope>IDENTIFICATION</scope>
</reference>